<sequence length="219" mass="24470">MTGKSKKIIATAVISTVLLTSIAFADTSTSSSQANSNASTSQTVKTNKKFDPIQTLENLKTKIEEKYSQGKISQDQENSILTKINNAEQKIQAFNNMTLDQKKQTLIDDFTNIVNNQVKNGKITQDKANTLIKNFTDKVNKWDGNGYPQFVVRYLKKYMGVVHEKFSPMGRFKKVLDEAVKKNQITSTQEQEILNELKGSKTNTSKSTTTVNSDVSNTL</sequence>
<reference evidence="3 4" key="1">
    <citation type="journal article" date="2014" name="Appl. Environ. Microbiol.">
        <title>Profile of Secreted Hydrolases, Associated Proteins, and SlpA in Thermoanaerobacterium saccharolyticum during the Degradation of Hemicellulose.</title>
        <authorList>
            <person name="Currie D.H."/>
            <person name="Guss A.M."/>
            <person name="Herring C.D."/>
            <person name="Giannone R.J."/>
            <person name="Johnson C.M."/>
            <person name="Lankford P.K."/>
            <person name="Brown S.D."/>
            <person name="Hettich R.L."/>
            <person name="Lynd L.R."/>
        </authorList>
    </citation>
    <scope>NUCLEOTIDE SEQUENCE [LARGE SCALE GENOMIC DNA]</scope>
    <source>
        <strain evidence="4">DSM 8691 / JW/SL-YS485</strain>
    </source>
</reference>
<gene>
    <name evidence="3" type="ordered locus">Tsac_2369</name>
</gene>
<dbReference type="EMBL" id="CP003184">
    <property type="protein sequence ID" value="AFK87371.1"/>
    <property type="molecule type" value="Genomic_DNA"/>
</dbReference>
<protein>
    <submittedName>
        <fullName evidence="3">Uncharacterized protein</fullName>
    </submittedName>
</protein>
<dbReference type="Proteomes" id="UP000006178">
    <property type="component" value="Chromosome"/>
</dbReference>
<evidence type="ECO:0000313" key="4">
    <source>
        <dbReference type="Proteomes" id="UP000006178"/>
    </source>
</evidence>
<dbReference type="PATRIC" id="fig|1094508.3.peg.2400"/>
<dbReference type="STRING" id="1094508.Tsac_2369"/>
<name>I3VXX6_THESW</name>
<dbReference type="BioCyc" id="TSAC1094508:GLMA-2401-MONOMER"/>
<dbReference type="KEGG" id="tsh:Tsac_2369"/>
<dbReference type="eggNOG" id="ENOG503317K">
    <property type="taxonomic scope" value="Bacteria"/>
</dbReference>
<dbReference type="RefSeq" id="WP_014759207.1">
    <property type="nucleotide sequence ID" value="NC_017992.1"/>
</dbReference>
<keyword evidence="2" id="KW-0732">Signal</keyword>
<evidence type="ECO:0000256" key="2">
    <source>
        <dbReference type="SAM" id="SignalP"/>
    </source>
</evidence>
<feature type="compositionally biased region" description="Low complexity" evidence="1">
    <location>
        <begin position="200"/>
        <end position="219"/>
    </location>
</feature>
<evidence type="ECO:0000313" key="3">
    <source>
        <dbReference type="EMBL" id="AFK87371.1"/>
    </source>
</evidence>
<dbReference type="AlphaFoldDB" id="I3VXX6"/>
<evidence type="ECO:0000256" key="1">
    <source>
        <dbReference type="SAM" id="MobiDB-lite"/>
    </source>
</evidence>
<keyword evidence="4" id="KW-1185">Reference proteome</keyword>
<feature type="signal peptide" evidence="2">
    <location>
        <begin position="1"/>
        <end position="25"/>
    </location>
</feature>
<organism evidence="3 4">
    <name type="scientific">Thermoanaerobacterium saccharolyticum (strain DSM 8691 / JW/SL-YS485)</name>
    <dbReference type="NCBI Taxonomy" id="1094508"/>
    <lineage>
        <taxon>Bacteria</taxon>
        <taxon>Bacillati</taxon>
        <taxon>Bacillota</taxon>
        <taxon>Clostridia</taxon>
        <taxon>Thermoanaerobacterales</taxon>
        <taxon>Thermoanaerobacteraceae</taxon>
        <taxon>Thermoanaerobacterium</taxon>
    </lineage>
</organism>
<accession>I3VXX6</accession>
<feature type="region of interest" description="Disordered" evidence="1">
    <location>
        <begin position="197"/>
        <end position="219"/>
    </location>
</feature>
<proteinExistence type="predicted"/>
<feature type="chain" id="PRO_5003681215" evidence="2">
    <location>
        <begin position="26"/>
        <end position="219"/>
    </location>
</feature>